<keyword evidence="1" id="KW-0812">Transmembrane</keyword>
<feature type="transmembrane region" description="Helical" evidence="1">
    <location>
        <begin position="79"/>
        <end position="99"/>
    </location>
</feature>
<sequence length="161" mass="18695">MKILIMKIMMIIGSMTPFMKNPMSMGFLLLFQTLMMIMLMNKMLISSWFAMITFLMMIGGLVIIFTYMSSIASNEKFKIKINLVLVLLIMLMIMDEMIFDNQINEKQVINFSSNIDLSLIKIYNSKSMLMTIMLVLYLLITMISVSKMVNQHEGPLRSFKK</sequence>
<keyword evidence="1" id="KW-0472">Membrane</keyword>
<gene>
    <name evidence="2" type="primary">ND6</name>
</gene>
<dbReference type="AlphaFoldDB" id="A0A8K1Z3R8"/>
<keyword evidence="1" id="KW-1133">Transmembrane helix</keyword>
<evidence type="ECO:0000256" key="1">
    <source>
        <dbReference type="SAM" id="Phobius"/>
    </source>
</evidence>
<keyword evidence="2" id="KW-0496">Mitochondrion</keyword>
<accession>A0A8K1Z3R8</accession>
<feature type="transmembrane region" description="Helical" evidence="1">
    <location>
        <begin position="21"/>
        <end position="39"/>
    </location>
</feature>
<protein>
    <submittedName>
        <fullName evidence="2">NADH dehydrogenase subunit 6</fullName>
    </submittedName>
</protein>
<organism evidence="2">
    <name type="scientific">Mitjaevia bifurcata</name>
    <dbReference type="NCBI Taxonomy" id="2896843"/>
    <lineage>
        <taxon>Eukaryota</taxon>
        <taxon>Metazoa</taxon>
        <taxon>Ecdysozoa</taxon>
        <taxon>Arthropoda</taxon>
        <taxon>Hexapoda</taxon>
        <taxon>Insecta</taxon>
        <taxon>Pterygota</taxon>
        <taxon>Neoptera</taxon>
        <taxon>Paraneoptera</taxon>
        <taxon>Hemiptera</taxon>
        <taxon>Auchenorrhyncha</taxon>
        <taxon>Membracoidea</taxon>
        <taxon>Cicadellidae</taxon>
        <taxon>Typhlocybinae</taxon>
        <taxon>Erythroneurini</taxon>
        <taxon>Mitjaevia</taxon>
    </lineage>
</organism>
<geneLocation type="mitochondrion" evidence="2"/>
<dbReference type="EMBL" id="OK448488">
    <property type="protein sequence ID" value="UFA47099.1"/>
    <property type="molecule type" value="Genomic_DNA"/>
</dbReference>
<evidence type="ECO:0000313" key="2">
    <source>
        <dbReference type="EMBL" id="UFA47099.1"/>
    </source>
</evidence>
<name>A0A8K1Z3R8_9HEMI</name>
<feature type="transmembrane region" description="Helical" evidence="1">
    <location>
        <begin position="128"/>
        <end position="149"/>
    </location>
</feature>
<reference evidence="2" key="1">
    <citation type="submission" date="2021-10" db="EMBL/GenBank/DDBJ databases">
        <authorList>
            <person name="Zhang N."/>
        </authorList>
    </citation>
    <scope>NUCLEOTIDE SEQUENCE</scope>
</reference>
<proteinExistence type="predicted"/>
<feature type="transmembrane region" description="Helical" evidence="1">
    <location>
        <begin position="45"/>
        <end position="67"/>
    </location>
</feature>